<evidence type="ECO:0000256" key="2">
    <source>
        <dbReference type="SAM" id="SignalP"/>
    </source>
</evidence>
<accession>A0A5N7B6T3</accession>
<keyword evidence="4" id="KW-1185">Reference proteome</keyword>
<name>A0A5N7B6T3_9EURO</name>
<feature type="transmembrane region" description="Helical" evidence="1">
    <location>
        <begin position="600"/>
        <end position="629"/>
    </location>
</feature>
<keyword evidence="1" id="KW-0812">Transmembrane</keyword>
<evidence type="ECO:0000256" key="1">
    <source>
        <dbReference type="SAM" id="Phobius"/>
    </source>
</evidence>
<evidence type="ECO:0000313" key="3">
    <source>
        <dbReference type="EMBL" id="KAE8377346.1"/>
    </source>
</evidence>
<gene>
    <name evidence="3" type="ORF">BDV26DRAFT_263907</name>
</gene>
<keyword evidence="2" id="KW-0732">Signal</keyword>
<reference evidence="3 4" key="1">
    <citation type="submission" date="2019-04" db="EMBL/GenBank/DDBJ databases">
        <title>Friends and foes A comparative genomics studyof 23 Aspergillus species from section Flavi.</title>
        <authorList>
            <consortium name="DOE Joint Genome Institute"/>
            <person name="Kjaerbolling I."/>
            <person name="Vesth T."/>
            <person name="Frisvad J.C."/>
            <person name="Nybo J.L."/>
            <person name="Theobald S."/>
            <person name="Kildgaard S."/>
            <person name="Isbrandt T."/>
            <person name="Kuo A."/>
            <person name="Sato A."/>
            <person name="Lyhne E.K."/>
            <person name="Kogle M.E."/>
            <person name="Wiebenga A."/>
            <person name="Kun R.S."/>
            <person name="Lubbers R.J."/>
            <person name="Makela M.R."/>
            <person name="Barry K."/>
            <person name="Chovatia M."/>
            <person name="Clum A."/>
            <person name="Daum C."/>
            <person name="Haridas S."/>
            <person name="He G."/>
            <person name="LaButti K."/>
            <person name="Lipzen A."/>
            <person name="Mondo S."/>
            <person name="Riley R."/>
            <person name="Salamov A."/>
            <person name="Simmons B.A."/>
            <person name="Magnuson J.K."/>
            <person name="Henrissat B."/>
            <person name="Mortensen U.H."/>
            <person name="Larsen T.O."/>
            <person name="Devries R.P."/>
            <person name="Grigoriev I.V."/>
            <person name="Machida M."/>
            <person name="Baker S.E."/>
            <person name="Andersen M.R."/>
        </authorList>
    </citation>
    <scope>NUCLEOTIDE SEQUENCE [LARGE SCALE GENOMIC DNA]</scope>
    <source>
        <strain evidence="3 4">IBT 29228</strain>
    </source>
</reference>
<protein>
    <submittedName>
        <fullName evidence="3">Uncharacterized protein</fullName>
    </submittedName>
</protein>
<organism evidence="3 4">
    <name type="scientific">Aspergillus bertholletiae</name>
    <dbReference type="NCBI Taxonomy" id="1226010"/>
    <lineage>
        <taxon>Eukaryota</taxon>
        <taxon>Fungi</taxon>
        <taxon>Dikarya</taxon>
        <taxon>Ascomycota</taxon>
        <taxon>Pezizomycotina</taxon>
        <taxon>Eurotiomycetes</taxon>
        <taxon>Eurotiomycetidae</taxon>
        <taxon>Eurotiales</taxon>
        <taxon>Aspergillaceae</taxon>
        <taxon>Aspergillus</taxon>
        <taxon>Aspergillus subgen. Circumdati</taxon>
    </lineage>
</organism>
<dbReference type="Proteomes" id="UP000326198">
    <property type="component" value="Unassembled WGS sequence"/>
</dbReference>
<proteinExistence type="predicted"/>
<dbReference type="EMBL" id="ML736225">
    <property type="protein sequence ID" value="KAE8377346.1"/>
    <property type="molecule type" value="Genomic_DNA"/>
</dbReference>
<keyword evidence="1" id="KW-1133">Transmembrane helix</keyword>
<feature type="signal peptide" evidence="2">
    <location>
        <begin position="1"/>
        <end position="27"/>
    </location>
</feature>
<dbReference type="AlphaFoldDB" id="A0A5N7B6T3"/>
<dbReference type="OrthoDB" id="9994905at2759"/>
<evidence type="ECO:0000313" key="4">
    <source>
        <dbReference type="Proteomes" id="UP000326198"/>
    </source>
</evidence>
<keyword evidence="1" id="KW-0472">Membrane</keyword>
<feature type="chain" id="PRO_5024819243" evidence="2">
    <location>
        <begin position="28"/>
        <end position="635"/>
    </location>
</feature>
<sequence>MLHIPSRFWYTGAVMGLFSLLSRSSASESSPQTWALAGHAKLRDSQHGQSIDLSNDMGHGVSTVTRSNSAYHEQSRGDNNSALLQDKLQAHHKQTHSLEGFLPQIDTNSTKIVSLGPTIDSPHSIKGSGRFVTLLRSRKSRRRKFQCNAPELHDEDVVGHSKCCDHICTVSSDTGDHRSARGRRLFQGHKTLIGPYGERKASDRTTLSLKSDLTSVTVSHHPSRRTLTPIALIHKEDVRHNPFDELGEPCHRISSCHPCLEPSAAATSSVTQASSYCGDMEPEIAHVAGMLAKSGNHFDQESFRDHKDSSFVSTSRTVSRDSTWSFQIDRHTAALAFNELAAQIYLDPLELDKYEPNKGLGPVALVDHPIPIKDNSEPSRRRDRVLGRIRVMRSTLNMKAQPAVAHARTLRRMKTFANFSSRSCELSALKGKSLESLARLGGHSFLNLPVEFAPATLRLPTCFVATISYLKCFASSAPEVFCNAGDLKMAARIYNYFAKQVLSADNVHDKIEMTVRRGEMPIDVIGVLGHGACRKFSSQVLSVGWVFKALLAGLPGGILGSARLYHILVGIYYGRIAGGNGRNGGGGGGLSPPGHTKMQAIGLAILALTTPMQLNLICAFFGLCAMLLYKTECAD</sequence>
<feature type="non-terminal residue" evidence="3">
    <location>
        <position position="635"/>
    </location>
</feature>